<comment type="caution">
    <text evidence="5">Lacks conserved residue(s) required for the propagation of feature annotation.</text>
</comment>
<keyword evidence="3 5" id="KW-1133">Transmembrane helix</keyword>
<feature type="transmembrane region" description="Helical" evidence="5">
    <location>
        <begin position="179"/>
        <end position="198"/>
    </location>
</feature>
<feature type="transmembrane region" description="Helical" evidence="5">
    <location>
        <begin position="388"/>
        <end position="413"/>
    </location>
</feature>
<name>A0A2R4W2E2_THEAF</name>
<feature type="transmembrane region" description="Helical" evidence="5">
    <location>
        <begin position="251"/>
        <end position="274"/>
    </location>
</feature>
<reference evidence="6 7" key="1">
    <citation type="submission" date="2017-04" db="EMBL/GenBank/DDBJ databases">
        <title>Genomic insights into metabolism of Thermodesulfobium acidiphilum.</title>
        <authorList>
            <person name="Toshchakov S.V."/>
            <person name="Frolov E.N."/>
            <person name="Kublanov I.V."/>
            <person name="Samarov N.I."/>
            <person name="Novikov A."/>
            <person name="Lebedinsky A.V."/>
            <person name="Bonch-Osmolovskaya E.A."/>
            <person name="Chernyh N.A."/>
        </authorList>
    </citation>
    <scope>NUCLEOTIDE SEQUENCE [LARGE SCALE GENOMIC DNA]</scope>
    <source>
        <strain evidence="6 7">3127-1</strain>
    </source>
</reference>
<keyword evidence="7" id="KW-1185">Reference proteome</keyword>
<feature type="transmembrane region" description="Helical" evidence="5">
    <location>
        <begin position="315"/>
        <end position="340"/>
    </location>
</feature>
<dbReference type="AlphaFoldDB" id="A0A2R4W2E2"/>
<gene>
    <name evidence="6" type="ORF">TDSAC_1527</name>
</gene>
<dbReference type="EMBL" id="CP020921">
    <property type="protein sequence ID" value="AWB10866.1"/>
    <property type="molecule type" value="Genomic_DNA"/>
</dbReference>
<dbReference type="InterPro" id="IPR002781">
    <property type="entry name" value="TM_pro_TauE-like"/>
</dbReference>
<dbReference type="GO" id="GO:0005886">
    <property type="term" value="C:plasma membrane"/>
    <property type="evidence" value="ECO:0007669"/>
    <property type="project" value="UniProtKB-SubCell"/>
</dbReference>
<dbReference type="PANTHER" id="PTHR43701:SF12">
    <property type="entry name" value="MEMBRANE TRANSPORTER PROTEIN YTNM-RELATED"/>
    <property type="match status" value="1"/>
</dbReference>
<dbReference type="PANTHER" id="PTHR43701">
    <property type="entry name" value="MEMBRANE TRANSPORTER PROTEIN MJ0441-RELATED"/>
    <property type="match status" value="1"/>
</dbReference>
<evidence type="ECO:0000256" key="1">
    <source>
        <dbReference type="ARBA" id="ARBA00004141"/>
    </source>
</evidence>
<dbReference type="KEGG" id="taci:TDSAC_1527"/>
<dbReference type="Proteomes" id="UP000244792">
    <property type="component" value="Chromosome"/>
</dbReference>
<protein>
    <recommendedName>
        <fullName evidence="5">Probable membrane transporter protein</fullName>
    </recommendedName>
</protein>
<comment type="similarity">
    <text evidence="5">Belongs to the 4-toluene sulfonate uptake permease (TSUP) (TC 2.A.102) family.</text>
</comment>
<dbReference type="Pfam" id="PF01925">
    <property type="entry name" value="TauE"/>
    <property type="match status" value="1"/>
</dbReference>
<evidence type="ECO:0000256" key="2">
    <source>
        <dbReference type="ARBA" id="ARBA00022692"/>
    </source>
</evidence>
<sequence length="433" mass="46547">MLKGFFGKLYRTGELITEAAKAQGKWQLETSNTILMKRKKFLFLLFLPVIAGAAMQYAFAAGPAYIGGGHAYMPAVATTQMLLGILVIGLLSGLITGVIGAGGGYVLTPALMTLGVKGIMAVGTDQFAIFANAILGTTLHKKLGNVNLWLAVWFVVGSFVGVTTGAAINRSIYALSPALSDAFISTVYVILLGILGFYSTMDYIKLRRGQKDTSKKAILDVRTSFSRWLQSIPLKPRIKFDDHIFEGGLSISVYPVIICGFTVGFVAAIMGVGGGFLTFPLFVYGLGVSTFTTVGTDILQIIFTTAYSSIFNYAIYGYIFYSIAITMLLGSLIGVQIGAMVTTFVKGATIKLFYALTILAGFVNRLAALPPRLSDANIISISKETSNILTIVGTVVFFGLVAVFGFFVLYTFFTNVIISRKLAREAIESKKIS</sequence>
<organism evidence="6 7">
    <name type="scientific">Thermodesulfobium acidiphilum</name>
    <dbReference type="NCBI Taxonomy" id="1794699"/>
    <lineage>
        <taxon>Bacteria</taxon>
        <taxon>Pseudomonadati</taxon>
        <taxon>Thermodesulfobiota</taxon>
        <taxon>Thermodesulfobiia</taxon>
        <taxon>Thermodesulfobiales</taxon>
        <taxon>Thermodesulfobiaceae</taxon>
        <taxon>Thermodesulfobium</taxon>
    </lineage>
</organism>
<evidence type="ECO:0000256" key="3">
    <source>
        <dbReference type="ARBA" id="ARBA00022989"/>
    </source>
</evidence>
<feature type="transmembrane region" description="Helical" evidence="5">
    <location>
        <begin position="119"/>
        <end position="140"/>
    </location>
</feature>
<dbReference type="OrthoDB" id="9779078at2"/>
<evidence type="ECO:0000256" key="4">
    <source>
        <dbReference type="ARBA" id="ARBA00023136"/>
    </source>
</evidence>
<keyword evidence="5" id="KW-1003">Cell membrane</keyword>
<comment type="subcellular location">
    <subcellularLocation>
        <location evidence="5">Cell membrane</location>
        <topology evidence="5">Multi-pass membrane protein</topology>
    </subcellularLocation>
    <subcellularLocation>
        <location evidence="1">Membrane</location>
        <topology evidence="1">Multi-pass membrane protein</topology>
    </subcellularLocation>
</comment>
<feature type="transmembrane region" description="Helical" evidence="5">
    <location>
        <begin position="146"/>
        <end position="167"/>
    </location>
</feature>
<keyword evidence="4 5" id="KW-0472">Membrane</keyword>
<feature type="transmembrane region" description="Helical" evidence="5">
    <location>
        <begin position="41"/>
        <end position="61"/>
    </location>
</feature>
<keyword evidence="2 5" id="KW-0812">Transmembrane</keyword>
<feature type="transmembrane region" description="Helical" evidence="5">
    <location>
        <begin position="81"/>
        <end position="107"/>
    </location>
</feature>
<evidence type="ECO:0000313" key="6">
    <source>
        <dbReference type="EMBL" id="AWB10866.1"/>
    </source>
</evidence>
<feature type="transmembrane region" description="Helical" evidence="5">
    <location>
        <begin position="281"/>
        <end position="303"/>
    </location>
</feature>
<dbReference type="InterPro" id="IPR051598">
    <property type="entry name" value="TSUP/Inactive_protease-like"/>
</dbReference>
<evidence type="ECO:0000313" key="7">
    <source>
        <dbReference type="Proteomes" id="UP000244792"/>
    </source>
</evidence>
<dbReference type="RefSeq" id="WP_108309672.1">
    <property type="nucleotide sequence ID" value="NZ_CP020921.1"/>
</dbReference>
<proteinExistence type="inferred from homology"/>
<accession>A0A2R4W2E2</accession>
<feature type="transmembrane region" description="Helical" evidence="5">
    <location>
        <begin position="352"/>
        <end position="368"/>
    </location>
</feature>
<evidence type="ECO:0000256" key="5">
    <source>
        <dbReference type="RuleBase" id="RU363041"/>
    </source>
</evidence>